<accession>A0A931ICR9</accession>
<name>A0A931ICR9_9NOCA</name>
<keyword evidence="1" id="KW-1133">Transmembrane helix</keyword>
<evidence type="ECO:0000313" key="3">
    <source>
        <dbReference type="Proteomes" id="UP000655751"/>
    </source>
</evidence>
<gene>
    <name evidence="2" type="ORF">IT779_22415</name>
</gene>
<dbReference type="Proteomes" id="UP000655751">
    <property type="component" value="Unassembled WGS sequence"/>
</dbReference>
<organism evidence="2 3">
    <name type="scientific">Nocardia bovistercoris</name>
    <dbReference type="NCBI Taxonomy" id="2785916"/>
    <lineage>
        <taxon>Bacteria</taxon>
        <taxon>Bacillati</taxon>
        <taxon>Actinomycetota</taxon>
        <taxon>Actinomycetes</taxon>
        <taxon>Mycobacteriales</taxon>
        <taxon>Nocardiaceae</taxon>
        <taxon>Nocardia</taxon>
    </lineage>
</organism>
<dbReference type="EMBL" id="JADMLG010000009">
    <property type="protein sequence ID" value="MBH0779034.1"/>
    <property type="molecule type" value="Genomic_DNA"/>
</dbReference>
<evidence type="ECO:0000313" key="2">
    <source>
        <dbReference type="EMBL" id="MBH0779034.1"/>
    </source>
</evidence>
<dbReference type="AlphaFoldDB" id="A0A931ICR9"/>
<keyword evidence="1" id="KW-0472">Membrane</keyword>
<proteinExistence type="predicted"/>
<evidence type="ECO:0000256" key="1">
    <source>
        <dbReference type="SAM" id="Phobius"/>
    </source>
</evidence>
<comment type="caution">
    <text evidence="2">The sequence shown here is derived from an EMBL/GenBank/DDBJ whole genome shotgun (WGS) entry which is preliminary data.</text>
</comment>
<protein>
    <submittedName>
        <fullName evidence="2">Uncharacterized protein</fullName>
    </submittedName>
</protein>
<keyword evidence="3" id="KW-1185">Reference proteome</keyword>
<reference evidence="2" key="1">
    <citation type="submission" date="2020-11" db="EMBL/GenBank/DDBJ databases">
        <title>Nocardia NEAU-351.nov., a novel actinomycete isolated from the cow dung.</title>
        <authorList>
            <person name="Zhang X."/>
        </authorList>
    </citation>
    <scope>NUCLEOTIDE SEQUENCE</scope>
    <source>
        <strain evidence="2">NEAU-351</strain>
    </source>
</reference>
<keyword evidence="1" id="KW-0812">Transmembrane</keyword>
<sequence length="113" mass="12268">MMGLLTTPKIKINGQLVPNTRWGENNIPLGPGTYHVWVATPWLFDMGAAQMTVQVHQAQGLRAYYKPPAVVFLGGALGFEPQKTPGMLFVWLPFALVGALVLLILLLALVASI</sequence>
<feature type="transmembrane region" description="Helical" evidence="1">
    <location>
        <begin position="88"/>
        <end position="111"/>
    </location>
</feature>